<reference evidence="3" key="2">
    <citation type="submission" date="2025-08" db="UniProtKB">
        <authorList>
            <consortium name="RefSeq"/>
        </authorList>
    </citation>
    <scope>IDENTIFICATION</scope>
</reference>
<proteinExistence type="predicted"/>
<keyword evidence="2" id="KW-1185">Reference proteome</keyword>
<dbReference type="Proteomes" id="UP000818029">
    <property type="component" value="Chromosome A01"/>
</dbReference>
<gene>
    <name evidence="3" type="primary">LOC121214703</name>
</gene>
<dbReference type="InterPro" id="IPR005162">
    <property type="entry name" value="Retrotrans_gag_dom"/>
</dbReference>
<evidence type="ECO:0000313" key="2">
    <source>
        <dbReference type="Proteomes" id="UP000818029"/>
    </source>
</evidence>
<protein>
    <recommendedName>
        <fullName evidence="1">Retrotransposon gag domain-containing protein</fullName>
    </recommendedName>
</protein>
<accession>A0ABM2ZQ18</accession>
<dbReference type="PANTHER" id="PTHR34482">
    <property type="entry name" value="DNA DAMAGE-INDUCIBLE PROTEIN 1-LIKE"/>
    <property type="match status" value="1"/>
</dbReference>
<dbReference type="PANTHER" id="PTHR34482:SF36">
    <property type="entry name" value="RETROTRANSPOSON GAG DOMAIN-CONTAINING PROTEIN"/>
    <property type="match status" value="1"/>
</dbReference>
<feature type="domain" description="Retrotransposon gag" evidence="1">
    <location>
        <begin position="88"/>
        <end position="150"/>
    </location>
</feature>
<dbReference type="RefSeq" id="XP_040944692.1">
    <property type="nucleotide sequence ID" value="XM_041088758.1"/>
</dbReference>
<name>A0ABM2ZQ18_GOSHI</name>
<reference evidence="2" key="1">
    <citation type="journal article" date="2020" name="Nat. Genet.">
        <title>Genomic diversifications of five Gossypium allopolyploid species and their impact on cotton improvement.</title>
        <authorList>
            <person name="Chen Z.J."/>
            <person name="Sreedasyam A."/>
            <person name="Ando A."/>
            <person name="Song Q."/>
            <person name="De Santiago L.M."/>
            <person name="Hulse-Kemp A.M."/>
            <person name="Ding M."/>
            <person name="Ye W."/>
            <person name="Kirkbride R.C."/>
            <person name="Jenkins J."/>
            <person name="Plott C."/>
            <person name="Lovell J."/>
            <person name="Lin Y.M."/>
            <person name="Vaughn R."/>
            <person name="Liu B."/>
            <person name="Simpson S."/>
            <person name="Scheffler B.E."/>
            <person name="Wen L."/>
            <person name="Saski C.A."/>
            <person name="Grover C.E."/>
            <person name="Hu G."/>
            <person name="Conover J.L."/>
            <person name="Carlson J.W."/>
            <person name="Shu S."/>
            <person name="Boston L.B."/>
            <person name="Williams M."/>
            <person name="Peterson D.G."/>
            <person name="McGee K."/>
            <person name="Jones D.C."/>
            <person name="Wendel J.F."/>
            <person name="Stelly D.M."/>
            <person name="Grimwood J."/>
            <person name="Schmutz J."/>
        </authorList>
    </citation>
    <scope>NUCLEOTIDE SEQUENCE [LARGE SCALE GENOMIC DNA]</scope>
    <source>
        <strain evidence="2">cv. TM-1</strain>
    </source>
</reference>
<organism evidence="2 3">
    <name type="scientific">Gossypium hirsutum</name>
    <name type="common">Upland cotton</name>
    <name type="synonym">Gossypium mexicanum</name>
    <dbReference type="NCBI Taxonomy" id="3635"/>
    <lineage>
        <taxon>Eukaryota</taxon>
        <taxon>Viridiplantae</taxon>
        <taxon>Streptophyta</taxon>
        <taxon>Embryophyta</taxon>
        <taxon>Tracheophyta</taxon>
        <taxon>Spermatophyta</taxon>
        <taxon>Magnoliopsida</taxon>
        <taxon>eudicotyledons</taxon>
        <taxon>Gunneridae</taxon>
        <taxon>Pentapetalae</taxon>
        <taxon>rosids</taxon>
        <taxon>malvids</taxon>
        <taxon>Malvales</taxon>
        <taxon>Malvaceae</taxon>
        <taxon>Malvoideae</taxon>
        <taxon>Gossypium</taxon>
    </lineage>
</organism>
<evidence type="ECO:0000259" key="1">
    <source>
        <dbReference type="Pfam" id="PF03732"/>
    </source>
</evidence>
<dbReference type="Pfam" id="PF03732">
    <property type="entry name" value="Retrotrans_gag"/>
    <property type="match status" value="1"/>
</dbReference>
<dbReference type="GeneID" id="121214703"/>
<evidence type="ECO:0000313" key="3">
    <source>
        <dbReference type="RefSeq" id="XP_040944692.1"/>
    </source>
</evidence>
<sequence length="220" mass="25076">MIETGSHDLAAGDEALSQAMLQILERVAGPNTRAGGHGSVMERLQYNGIEIFRGVAGVSPNVAEYWIEATERIMDDLDCTPEQKLKDVVSLLRDEAYQWWLTIKKGTQPERLSWEYFNTSFQGKYVGSSYVDVGRREFLNLTQGDRLMAEVLIAPQRKRDFAALVEKEKIAEKVKCAEWQNRERSRNKRESEPLSFIQRPKKKARVDRLIRFGAPIVATG</sequence>